<dbReference type="Proteomes" id="UP000008881">
    <property type="component" value="Chromosome"/>
</dbReference>
<proteinExistence type="predicted"/>
<keyword evidence="1" id="KW-1277">Toxin-antitoxin system</keyword>
<dbReference type="HOGENOM" id="CLU_155761_6_4_6"/>
<dbReference type="PATRIC" id="fig|1028307.3.peg.2736"/>
<dbReference type="RefSeq" id="WP_015367763.1">
    <property type="nucleotide sequence ID" value="NC_015663.1"/>
</dbReference>
<dbReference type="PANTHER" id="PTHR38813">
    <property type="match status" value="1"/>
</dbReference>
<dbReference type="Pfam" id="PF05016">
    <property type="entry name" value="ParE_toxin"/>
    <property type="match status" value="1"/>
</dbReference>
<dbReference type="eggNOG" id="COG2026">
    <property type="taxonomic scope" value="Bacteria"/>
</dbReference>
<evidence type="ECO:0000313" key="3">
    <source>
        <dbReference type="Proteomes" id="UP000008881"/>
    </source>
</evidence>
<dbReference type="SUPFAM" id="SSF143011">
    <property type="entry name" value="RelE-like"/>
    <property type="match status" value="1"/>
</dbReference>
<dbReference type="AlphaFoldDB" id="A0A0H3FXS9"/>
<dbReference type="EMBL" id="CP002824">
    <property type="protein sequence ID" value="AEG97652.1"/>
    <property type="molecule type" value="Genomic_DNA"/>
</dbReference>
<sequence length="100" mass="11949">MKIVWSKTANKQFSKIDNRYKNRIKSRLEKMNDKASPISDIKKLSFPENHYRLRLGDYRVIYTFGDPPDDTCYVVAVKRRTTTTYLHEEHTEYDYSVHQG</sequence>
<evidence type="ECO:0000256" key="1">
    <source>
        <dbReference type="ARBA" id="ARBA00022649"/>
    </source>
</evidence>
<name>A0A0H3FXS9_KLEAK</name>
<dbReference type="KEGG" id="eae:EAE_13690"/>
<gene>
    <name evidence="2" type="ordered locus">EAE_13690</name>
</gene>
<protein>
    <submittedName>
        <fullName evidence="2">RelE/ParE family plasmid stabilization system protein</fullName>
    </submittedName>
</protein>
<evidence type="ECO:0000313" key="2">
    <source>
        <dbReference type="EMBL" id="AEG97652.1"/>
    </source>
</evidence>
<organism evidence="2 3">
    <name type="scientific">Klebsiella aerogenes (strain ATCC 13048 / DSM 30053 / CCUG 1429 / JCM 1235 / KCTC 2190 / NBRC 13534 / NCIMB 10102 / NCTC 10006 / CDC 819-56)</name>
    <name type="common">Enterobacter aerogenes</name>
    <dbReference type="NCBI Taxonomy" id="1028307"/>
    <lineage>
        <taxon>Bacteria</taxon>
        <taxon>Pseudomonadati</taxon>
        <taxon>Pseudomonadota</taxon>
        <taxon>Gammaproteobacteria</taxon>
        <taxon>Enterobacterales</taxon>
        <taxon>Enterobacteriaceae</taxon>
        <taxon>Klebsiella/Raoultella group</taxon>
        <taxon>Klebsiella</taxon>
    </lineage>
</organism>
<accession>A0A0H3FXS9</accession>
<dbReference type="Gene3D" id="3.30.2310.20">
    <property type="entry name" value="RelE-like"/>
    <property type="match status" value="1"/>
</dbReference>
<keyword evidence="3" id="KW-1185">Reference proteome</keyword>
<reference evidence="2 3" key="1">
    <citation type="journal article" date="2012" name="J. Bacteriol.">
        <title>Complete genome sequence of Enterobacter aerogenes KCTC 2190.</title>
        <authorList>
            <person name="Shin S.H."/>
            <person name="Kim S."/>
            <person name="Kim J.Y."/>
            <person name="Lee S."/>
            <person name="Um Y."/>
            <person name="Oh M.K."/>
            <person name="Kim Y.R."/>
            <person name="Lee J."/>
            <person name="Yang K.S."/>
        </authorList>
    </citation>
    <scope>NUCLEOTIDE SEQUENCE [LARGE SCALE GENOMIC DNA]</scope>
    <source>
        <strain evidence="2 3">KCTC 2190</strain>
    </source>
</reference>
<dbReference type="InterPro" id="IPR007712">
    <property type="entry name" value="RelE/ParE_toxin"/>
</dbReference>
<dbReference type="InterPro" id="IPR035093">
    <property type="entry name" value="RelE/ParE_toxin_dom_sf"/>
</dbReference>
<dbReference type="OrthoDB" id="5570653at2"/>
<dbReference type="GeneID" id="93310916"/>
<dbReference type="PANTHER" id="PTHR38813:SF1">
    <property type="entry name" value="TOXIN RELE1-RELATED"/>
    <property type="match status" value="1"/>
</dbReference>
<dbReference type="InterPro" id="IPR052747">
    <property type="entry name" value="TA_system_RelE_toxin"/>
</dbReference>